<dbReference type="CDD" id="cd05346">
    <property type="entry name" value="SDR_c5"/>
    <property type="match status" value="1"/>
</dbReference>
<dbReference type="PANTHER" id="PTHR42901:SF1">
    <property type="entry name" value="ALCOHOL DEHYDROGENASE"/>
    <property type="match status" value="1"/>
</dbReference>
<dbReference type="FunFam" id="3.40.50.720:FF:000047">
    <property type="entry name" value="NADP-dependent L-serine/L-allo-threonine dehydrogenase"/>
    <property type="match status" value="1"/>
</dbReference>
<dbReference type="InterPro" id="IPR057326">
    <property type="entry name" value="KR_dom"/>
</dbReference>
<dbReference type="InterPro" id="IPR036291">
    <property type="entry name" value="NAD(P)-bd_dom_sf"/>
</dbReference>
<dbReference type="OrthoDB" id="658698at2"/>
<dbReference type="Gene3D" id="3.40.50.720">
    <property type="entry name" value="NAD(P)-binding Rossmann-like Domain"/>
    <property type="match status" value="1"/>
</dbReference>
<evidence type="ECO:0000256" key="1">
    <source>
        <dbReference type="ARBA" id="ARBA00006484"/>
    </source>
</evidence>
<dbReference type="PANTHER" id="PTHR42901">
    <property type="entry name" value="ALCOHOL DEHYDROGENASE"/>
    <property type="match status" value="1"/>
</dbReference>
<comment type="similarity">
    <text evidence="1 3">Belongs to the short-chain dehydrogenases/reductases (SDR) family.</text>
</comment>
<dbReference type="EMBL" id="FQXS01000016">
    <property type="protein sequence ID" value="SHH94188.1"/>
    <property type="molecule type" value="Genomic_DNA"/>
</dbReference>
<dbReference type="SMART" id="SM00822">
    <property type="entry name" value="PKS_KR"/>
    <property type="match status" value="1"/>
</dbReference>
<dbReference type="InterPro" id="IPR002347">
    <property type="entry name" value="SDR_fam"/>
</dbReference>
<keyword evidence="6" id="KW-1185">Reference proteome</keyword>
<dbReference type="PRINTS" id="PR00081">
    <property type="entry name" value="GDHRDH"/>
</dbReference>
<organism evidence="5 6">
    <name type="scientific">Desulfofustis glycolicus DSM 9705</name>
    <dbReference type="NCBI Taxonomy" id="1121409"/>
    <lineage>
        <taxon>Bacteria</taxon>
        <taxon>Pseudomonadati</taxon>
        <taxon>Thermodesulfobacteriota</taxon>
        <taxon>Desulfobulbia</taxon>
        <taxon>Desulfobulbales</taxon>
        <taxon>Desulfocapsaceae</taxon>
        <taxon>Desulfofustis</taxon>
    </lineage>
</organism>
<protein>
    <submittedName>
        <fullName evidence="5">3-hydroxy acid dehydrogenase / malonic semialdehyde reductase</fullName>
    </submittedName>
</protein>
<dbReference type="PRINTS" id="PR00080">
    <property type="entry name" value="SDRFAMILY"/>
</dbReference>
<name>A0A1M5X3T2_9BACT</name>
<evidence type="ECO:0000259" key="4">
    <source>
        <dbReference type="SMART" id="SM00822"/>
    </source>
</evidence>
<reference evidence="5 6" key="1">
    <citation type="submission" date="2016-11" db="EMBL/GenBank/DDBJ databases">
        <authorList>
            <person name="Jaros S."/>
            <person name="Januszkiewicz K."/>
            <person name="Wedrychowicz H."/>
        </authorList>
    </citation>
    <scope>NUCLEOTIDE SEQUENCE [LARGE SCALE GENOMIC DNA]</scope>
    <source>
        <strain evidence="5 6">DSM 9705</strain>
    </source>
</reference>
<dbReference type="STRING" id="1121409.SAMN02745124_02729"/>
<feature type="domain" description="Ketoreductase" evidence="4">
    <location>
        <begin position="3"/>
        <end position="181"/>
    </location>
</feature>
<keyword evidence="2" id="KW-0560">Oxidoreductase</keyword>
<proteinExistence type="inferred from homology"/>
<dbReference type="Proteomes" id="UP000184139">
    <property type="component" value="Unassembled WGS sequence"/>
</dbReference>
<dbReference type="AlphaFoldDB" id="A0A1M5X3T2"/>
<dbReference type="Pfam" id="PF00106">
    <property type="entry name" value="adh_short"/>
    <property type="match status" value="1"/>
</dbReference>
<sequence length="251" mass="27470">MEKTILITGATAGFGRACAEFFADKGWKLVLTGRRTERLEELADRLGRERTHIVCFDVRDRRAVEQAIDGLPDGFARIDVLVNNAGLALGMSKAHEADLDDWETMVDTNIKGLLYMTRKLLPSMVLRNAGHIVNVGSVAGDHAYPGVNIYGASKAFVSLFSDGLKADVLGTAVRVTNIEPGLAETEFSKVRFKGDESKADAVYQGLQPLAARDIAEAIYWAVDRPAHVNINRIELMPICQSCGPFLLHRDG</sequence>
<accession>A0A1M5X3T2</accession>
<evidence type="ECO:0000256" key="3">
    <source>
        <dbReference type="RuleBase" id="RU000363"/>
    </source>
</evidence>
<dbReference type="GO" id="GO:0016616">
    <property type="term" value="F:oxidoreductase activity, acting on the CH-OH group of donors, NAD or NADP as acceptor"/>
    <property type="evidence" value="ECO:0007669"/>
    <property type="project" value="UniProtKB-ARBA"/>
</dbReference>
<dbReference type="SUPFAM" id="SSF51735">
    <property type="entry name" value="NAD(P)-binding Rossmann-fold domains"/>
    <property type="match status" value="1"/>
</dbReference>
<evidence type="ECO:0000256" key="2">
    <source>
        <dbReference type="ARBA" id="ARBA00023002"/>
    </source>
</evidence>
<evidence type="ECO:0000313" key="6">
    <source>
        <dbReference type="Proteomes" id="UP000184139"/>
    </source>
</evidence>
<gene>
    <name evidence="5" type="ORF">SAMN02745124_02729</name>
</gene>
<dbReference type="RefSeq" id="WP_073376907.1">
    <property type="nucleotide sequence ID" value="NZ_FQXS01000016.1"/>
</dbReference>
<evidence type="ECO:0000313" key="5">
    <source>
        <dbReference type="EMBL" id="SHH94188.1"/>
    </source>
</evidence>